<protein>
    <submittedName>
        <fullName evidence="4">Carbamoyltransferase</fullName>
    </submittedName>
</protein>
<name>A0ABZ2L713_9BACT</name>
<dbReference type="InterPro" id="IPR043129">
    <property type="entry name" value="ATPase_NBD"/>
</dbReference>
<dbReference type="EMBL" id="CP089983">
    <property type="protein sequence ID" value="WXB06714.1"/>
    <property type="molecule type" value="Genomic_DNA"/>
</dbReference>
<proteinExistence type="inferred from homology"/>
<dbReference type="RefSeq" id="WP_394836370.1">
    <property type="nucleotide sequence ID" value="NZ_CP089929.1"/>
</dbReference>
<dbReference type="Pfam" id="PF16861">
    <property type="entry name" value="Carbam_trans_C"/>
    <property type="match status" value="1"/>
</dbReference>
<dbReference type="InterPro" id="IPR038152">
    <property type="entry name" value="Carbam_trans_C_sf"/>
</dbReference>
<dbReference type="Gene3D" id="3.30.420.40">
    <property type="match status" value="2"/>
</dbReference>
<gene>
    <name evidence="4" type="ORF">LVJ94_05635</name>
</gene>
<evidence type="ECO:0000313" key="5">
    <source>
        <dbReference type="Proteomes" id="UP001374803"/>
    </source>
</evidence>
<evidence type="ECO:0000256" key="1">
    <source>
        <dbReference type="ARBA" id="ARBA00006129"/>
    </source>
</evidence>
<accession>A0ABZ2L713</accession>
<dbReference type="SUPFAM" id="SSF53067">
    <property type="entry name" value="Actin-like ATPase domain"/>
    <property type="match status" value="1"/>
</dbReference>
<dbReference type="Gene3D" id="3.90.870.20">
    <property type="entry name" value="Carbamoyltransferase, C-terminal domain"/>
    <property type="match status" value="1"/>
</dbReference>
<dbReference type="Proteomes" id="UP001374803">
    <property type="component" value="Chromosome"/>
</dbReference>
<evidence type="ECO:0000313" key="4">
    <source>
        <dbReference type="EMBL" id="WXB06714.1"/>
    </source>
</evidence>
<keyword evidence="5" id="KW-1185">Reference proteome</keyword>
<dbReference type="PANTHER" id="PTHR34847">
    <property type="entry name" value="NODULATION PROTEIN U"/>
    <property type="match status" value="1"/>
</dbReference>
<dbReference type="InterPro" id="IPR003696">
    <property type="entry name" value="Carbtransf_dom"/>
</dbReference>
<dbReference type="Pfam" id="PF02543">
    <property type="entry name" value="Carbam_trans_N"/>
    <property type="match status" value="1"/>
</dbReference>
<feature type="domain" description="Carbamoyltransferase C-terminal" evidence="3">
    <location>
        <begin position="392"/>
        <end position="557"/>
    </location>
</feature>
<dbReference type="CDD" id="cd24098">
    <property type="entry name" value="ASKHA_NBD_TobZ_N"/>
    <property type="match status" value="1"/>
</dbReference>
<organism evidence="4 5">
    <name type="scientific">Pendulispora rubella</name>
    <dbReference type="NCBI Taxonomy" id="2741070"/>
    <lineage>
        <taxon>Bacteria</taxon>
        <taxon>Pseudomonadati</taxon>
        <taxon>Myxococcota</taxon>
        <taxon>Myxococcia</taxon>
        <taxon>Myxococcales</taxon>
        <taxon>Sorangiineae</taxon>
        <taxon>Pendulisporaceae</taxon>
        <taxon>Pendulispora</taxon>
    </lineage>
</organism>
<dbReference type="InterPro" id="IPR051338">
    <property type="entry name" value="NodU/CmcH_Carbamoyltrnsfr"/>
</dbReference>
<comment type="similarity">
    <text evidence="1">Belongs to the NodU/CmcH family.</text>
</comment>
<sequence>MNVLGISSFYHDSAVCLLRDGALICGIEEEKLSRVKHDKRFPILALRFCLDRAKIDIQDIDVVAFYENPEKKMSRQIWMGLREGASPEMRKKMLRGLDPGRELRHIREVAGYDGPVDFVDHHQAHAASSYFFSGFSESAIMTFDGVGEWATATYGYAKDHAIDLFEEVHFPHSIGLLYSTVTSYLGFDVNDGEYKVMGLAPYGTPRYVDRIQDLVSLGEGGQFRLNLEYFDFLDGEQMYSQRFVDHFGRSARTPESELEEFHNDMARSLQVVLEDILLQKAKYVHQRTGSDHLCMAGGVALNCVANAHVLRKGPFRELFVQPAASDAGGALGAAALVHARRTGARPTGERMKEIYLGPSSSTSEIAVLLRSTGLRALDFTSNLDALLNAVVDRLVAGKVIGWFSGPTEFGPRALGARSILGDPRDPEMRDRINALVKMREAFRPFAPAVLENEAARHFDINHPSPFMLETCQVISKLELPAVTHVDGSARVQTVDLGQGGRFAQLLQRFNERTQCPILLNTSFNVRGEPIVCSPEDALLCFARSRIDALVLEDFVIDRDVLPPHWELAAEHIPIKRGRAVSHKVYEMF</sequence>
<reference evidence="4" key="1">
    <citation type="submission" date="2021-12" db="EMBL/GenBank/DDBJ databases">
        <title>Discovery of the Pendulisporaceae a myxobacterial family with distinct sporulation behavior and unique specialized metabolism.</title>
        <authorList>
            <person name="Garcia R."/>
            <person name="Popoff A."/>
            <person name="Bader C.D."/>
            <person name="Loehr J."/>
            <person name="Walesch S."/>
            <person name="Walt C."/>
            <person name="Boldt J."/>
            <person name="Bunk B."/>
            <person name="Haeckl F.J.F.P.J."/>
            <person name="Gunesch A.P."/>
            <person name="Birkelbach J."/>
            <person name="Nuebel U."/>
            <person name="Pietschmann T."/>
            <person name="Bach T."/>
            <person name="Mueller R."/>
        </authorList>
    </citation>
    <scope>NUCLEOTIDE SEQUENCE</scope>
    <source>
        <strain evidence="4">MSr11367</strain>
    </source>
</reference>
<dbReference type="PANTHER" id="PTHR34847:SF1">
    <property type="entry name" value="NODULATION PROTEIN U"/>
    <property type="match status" value="1"/>
</dbReference>
<evidence type="ECO:0000259" key="2">
    <source>
        <dbReference type="Pfam" id="PF02543"/>
    </source>
</evidence>
<feature type="domain" description="Carbamoyltransferase" evidence="2">
    <location>
        <begin position="3"/>
        <end position="334"/>
    </location>
</feature>
<dbReference type="InterPro" id="IPR031730">
    <property type="entry name" value="Carbam_trans_C"/>
</dbReference>
<evidence type="ECO:0000259" key="3">
    <source>
        <dbReference type="Pfam" id="PF16861"/>
    </source>
</evidence>